<dbReference type="Proteomes" id="UP001308005">
    <property type="component" value="Unassembled WGS sequence"/>
</dbReference>
<comment type="caution">
    <text evidence="1">The sequence shown here is derived from an EMBL/GenBank/DDBJ whole genome shotgun (WGS) entry which is preliminary data.</text>
</comment>
<dbReference type="EMBL" id="JAYMYJ010000086">
    <property type="protein sequence ID" value="MEB4591117.1"/>
    <property type="molecule type" value="Genomic_DNA"/>
</dbReference>
<accession>A0ABU6CW95</accession>
<protein>
    <recommendedName>
        <fullName evidence="3">Cytochrome c domain-containing protein</fullName>
    </recommendedName>
</protein>
<evidence type="ECO:0000313" key="2">
    <source>
        <dbReference type="Proteomes" id="UP001308005"/>
    </source>
</evidence>
<sequence length="101" mass="10962">MKATLFSLLLLSSISSLLIIEEASARPRYANEVGKKCAFCHIGEMGSKNFTSDGLEYCKYLKKNGILPASSSCTRKALDLYDASGNYIGNYTVCVPDPPPC</sequence>
<reference evidence="2" key="1">
    <citation type="submission" date="2023-07" db="EMBL/GenBank/DDBJ databases">
        <title>The carbon used by Thiothrix.</title>
        <authorList>
            <person name="Chen L."/>
        </authorList>
    </citation>
    <scope>NUCLEOTIDE SEQUENCE [LARGE SCALE GENOMIC DNA]</scope>
</reference>
<name>A0ABU6CW95_9GAMM</name>
<gene>
    <name evidence="1" type="ORF">VSS37_09020</name>
</gene>
<evidence type="ECO:0008006" key="3">
    <source>
        <dbReference type="Google" id="ProtNLM"/>
    </source>
</evidence>
<proteinExistence type="predicted"/>
<organism evidence="1 2">
    <name type="scientific">Candidatus Thiothrix phosphatis</name>
    <dbReference type="NCBI Taxonomy" id="3112415"/>
    <lineage>
        <taxon>Bacteria</taxon>
        <taxon>Pseudomonadati</taxon>
        <taxon>Pseudomonadota</taxon>
        <taxon>Gammaproteobacteria</taxon>
        <taxon>Thiotrichales</taxon>
        <taxon>Thiotrichaceae</taxon>
        <taxon>Thiothrix</taxon>
    </lineage>
</organism>
<dbReference type="RefSeq" id="WP_324694502.1">
    <property type="nucleotide sequence ID" value="NZ_JAYMYJ010000086.1"/>
</dbReference>
<evidence type="ECO:0000313" key="1">
    <source>
        <dbReference type="EMBL" id="MEB4591117.1"/>
    </source>
</evidence>
<keyword evidence="2" id="KW-1185">Reference proteome</keyword>